<evidence type="ECO:0000313" key="2">
    <source>
        <dbReference type="EMBL" id="UNY97486.1"/>
    </source>
</evidence>
<reference evidence="2 3" key="1">
    <citation type="journal article" date="2018" name="Int. J. Syst. Evol. Microbiol.">
        <title>Zhouia spongiae sp. nov., isolated from a marine sponge.</title>
        <authorList>
            <person name="Zhuang L."/>
            <person name="Lin B."/>
            <person name="Qin F."/>
            <person name="Luo L."/>
        </authorList>
    </citation>
    <scope>NUCLEOTIDE SEQUENCE [LARGE SCALE GENOMIC DNA]</scope>
    <source>
        <strain evidence="2 3">HN-Y44</strain>
    </source>
</reference>
<name>A0ABY3YHX1_9FLAO</name>
<dbReference type="PROSITE" id="PS51257">
    <property type="entry name" value="PROKAR_LIPOPROTEIN"/>
    <property type="match status" value="1"/>
</dbReference>
<protein>
    <submittedName>
        <fullName evidence="2">Discoidin domain-containing protein</fullName>
    </submittedName>
</protein>
<proteinExistence type="predicted"/>
<keyword evidence="3" id="KW-1185">Reference proteome</keyword>
<accession>A0ABY3YHX1</accession>
<evidence type="ECO:0000313" key="3">
    <source>
        <dbReference type="Proteomes" id="UP000829476"/>
    </source>
</evidence>
<dbReference type="InterPro" id="IPR000421">
    <property type="entry name" value="FA58C"/>
</dbReference>
<dbReference type="Pfam" id="PF16389">
    <property type="entry name" value="DUF4998"/>
    <property type="match status" value="1"/>
</dbReference>
<dbReference type="SUPFAM" id="SSF49785">
    <property type="entry name" value="Galactose-binding domain-like"/>
    <property type="match status" value="1"/>
</dbReference>
<dbReference type="Proteomes" id="UP000829476">
    <property type="component" value="Chromosome"/>
</dbReference>
<dbReference type="RefSeq" id="WP_242935899.1">
    <property type="nucleotide sequence ID" value="NZ_CP094326.1"/>
</dbReference>
<dbReference type="Pfam" id="PF00754">
    <property type="entry name" value="F5_F8_type_C"/>
    <property type="match status" value="1"/>
</dbReference>
<sequence length="370" mass="41401">MKNIRKVNKLIWVMTVLFILGLAGCSDDKPYSDYFTYSPIEYIGKVDSVSYLSGVNKVRLTWKVSTDPSVKSLEISWLEDGGDKEMSVDVDENQIGEYMNVEITDLSAGSYTFFLVSSDGKGNSSVPVELFASVLDPSYLDLIQPVLASGEYVDNSLIITLSNEEEGYIGSEVFYTNTNNEEVSVLVDEENAEFIIEDYKLGTGVTYLSNFNDPEVLGTLSSKETNLQVRLEFSKEEWIASADYDEPSNRGSWNVIDANPSTVWHMSKLMQYPHPLDIDMGTVQTVSGLTFLQRQDNINYGLVKLVEIQTGSDDVNWISQKEVELPFTQDPISIPLEASVEARYLRIIFKSDYKGGDFTAISEVGAYAIY</sequence>
<gene>
    <name evidence="2" type="ORF">MQE36_10320</name>
</gene>
<organism evidence="2 3">
    <name type="scientific">Zhouia spongiae</name>
    <dbReference type="NCBI Taxonomy" id="2202721"/>
    <lineage>
        <taxon>Bacteria</taxon>
        <taxon>Pseudomonadati</taxon>
        <taxon>Bacteroidota</taxon>
        <taxon>Flavobacteriia</taxon>
        <taxon>Flavobacteriales</taxon>
        <taxon>Flavobacteriaceae</taxon>
        <taxon>Zhouia</taxon>
    </lineage>
</organism>
<evidence type="ECO:0000259" key="1">
    <source>
        <dbReference type="PROSITE" id="PS50022"/>
    </source>
</evidence>
<feature type="domain" description="F5/8 type C" evidence="1">
    <location>
        <begin position="220"/>
        <end position="366"/>
    </location>
</feature>
<dbReference type="PROSITE" id="PS50022">
    <property type="entry name" value="FA58C_3"/>
    <property type="match status" value="1"/>
</dbReference>
<dbReference type="InterPro" id="IPR008979">
    <property type="entry name" value="Galactose-bd-like_sf"/>
</dbReference>
<dbReference type="Gene3D" id="2.60.120.260">
    <property type="entry name" value="Galactose-binding domain-like"/>
    <property type="match status" value="1"/>
</dbReference>
<dbReference type="EMBL" id="CP094326">
    <property type="protein sequence ID" value="UNY97486.1"/>
    <property type="molecule type" value="Genomic_DNA"/>
</dbReference>